<dbReference type="OrthoDB" id="10263226at2759"/>
<evidence type="ECO:0000256" key="2">
    <source>
        <dbReference type="ARBA" id="ARBA00006082"/>
    </source>
</evidence>
<protein>
    <submittedName>
        <fullName evidence="8">DNA mismatch repair protein</fullName>
    </submittedName>
</protein>
<evidence type="ECO:0000313" key="8">
    <source>
        <dbReference type="EMBL" id="KGG50205.1"/>
    </source>
</evidence>
<dbReference type="InterPro" id="IPR032189">
    <property type="entry name" value="Mlh1_C"/>
</dbReference>
<evidence type="ECO:0000256" key="4">
    <source>
        <dbReference type="ARBA" id="ARBA00023204"/>
    </source>
</evidence>
<dbReference type="PROSITE" id="PS00058">
    <property type="entry name" value="DNA_MISMATCH_REPAIR_1"/>
    <property type="match status" value="1"/>
</dbReference>
<keyword evidence="6" id="KW-1133">Transmembrane helix</keyword>
<dbReference type="GO" id="GO:0006298">
    <property type="term" value="P:mismatch repair"/>
    <property type="evidence" value="ECO:0007669"/>
    <property type="project" value="InterPro"/>
</dbReference>
<dbReference type="InterPro" id="IPR020568">
    <property type="entry name" value="Ribosomal_Su5_D2-typ_SF"/>
</dbReference>
<evidence type="ECO:0000313" key="9">
    <source>
        <dbReference type="Proteomes" id="UP000029725"/>
    </source>
</evidence>
<dbReference type="InterPro" id="IPR036890">
    <property type="entry name" value="HATPase_C_sf"/>
</dbReference>
<comment type="similarity">
    <text evidence="2">Belongs to the DNA mismatch repair MutL/HexB family.</text>
</comment>
<keyword evidence="5" id="KW-0539">Nucleus</keyword>
<dbReference type="GO" id="GO:0005524">
    <property type="term" value="F:ATP binding"/>
    <property type="evidence" value="ECO:0007669"/>
    <property type="project" value="InterPro"/>
</dbReference>
<dbReference type="InterPro" id="IPR002099">
    <property type="entry name" value="MutL/Mlh/PMS"/>
</dbReference>
<dbReference type="InterPro" id="IPR038973">
    <property type="entry name" value="MutL/Mlh/Pms-like"/>
</dbReference>
<dbReference type="CDD" id="cd16926">
    <property type="entry name" value="HATPase_MutL-MLH-PMS-like"/>
    <property type="match status" value="1"/>
</dbReference>
<proteinExistence type="inferred from homology"/>
<dbReference type="HOGENOM" id="CLU_004131_2_0_1"/>
<dbReference type="Gene3D" id="3.30.565.10">
    <property type="entry name" value="Histidine kinase-like ATPase, C-terminal domain"/>
    <property type="match status" value="1"/>
</dbReference>
<dbReference type="Proteomes" id="UP000029725">
    <property type="component" value="Unassembled WGS sequence"/>
</dbReference>
<evidence type="ECO:0000256" key="1">
    <source>
        <dbReference type="ARBA" id="ARBA00004123"/>
    </source>
</evidence>
<comment type="caution">
    <text evidence="8">The sequence shown here is derived from an EMBL/GenBank/DDBJ whole genome shotgun (WGS) entry which is preliminary data.</text>
</comment>
<dbReference type="GO" id="GO:0032389">
    <property type="term" value="C:MutLalpha complex"/>
    <property type="evidence" value="ECO:0007669"/>
    <property type="project" value="TreeGrafter"/>
</dbReference>
<dbReference type="Gene3D" id="3.30.230.10">
    <property type="match status" value="1"/>
</dbReference>
<keyword evidence="9" id="KW-1185">Reference proteome</keyword>
<dbReference type="InterPro" id="IPR014762">
    <property type="entry name" value="DNA_mismatch_repair_CS"/>
</dbReference>
<evidence type="ECO:0000256" key="5">
    <source>
        <dbReference type="ARBA" id="ARBA00023242"/>
    </source>
</evidence>
<keyword evidence="3" id="KW-0227">DNA damage</keyword>
<dbReference type="GO" id="GO:0030983">
    <property type="term" value="F:mismatched DNA binding"/>
    <property type="evidence" value="ECO:0007669"/>
    <property type="project" value="InterPro"/>
</dbReference>
<dbReference type="AlphaFoldDB" id="A0A098VMK5"/>
<dbReference type="InterPro" id="IPR013507">
    <property type="entry name" value="DNA_mismatch_S5_2-like"/>
</dbReference>
<dbReference type="NCBIfam" id="TIGR00585">
    <property type="entry name" value="mutl"/>
    <property type="match status" value="1"/>
</dbReference>
<name>A0A098VMK5_9MICR</name>
<dbReference type="FunFam" id="3.30.565.10:FF:000003">
    <property type="entry name" value="DNA mismatch repair endonuclease MutL"/>
    <property type="match status" value="1"/>
</dbReference>
<organism evidence="8 9">
    <name type="scientific">Mitosporidium daphniae</name>
    <dbReference type="NCBI Taxonomy" id="1485682"/>
    <lineage>
        <taxon>Eukaryota</taxon>
        <taxon>Fungi</taxon>
        <taxon>Fungi incertae sedis</taxon>
        <taxon>Microsporidia</taxon>
        <taxon>Mitosporidium</taxon>
    </lineage>
</organism>
<evidence type="ECO:0000256" key="3">
    <source>
        <dbReference type="ARBA" id="ARBA00022763"/>
    </source>
</evidence>
<keyword evidence="4" id="KW-0234">DNA repair</keyword>
<gene>
    <name evidence="8" type="ORF">DI09_81p80</name>
</gene>
<dbReference type="GeneID" id="25260915"/>
<keyword evidence="6" id="KW-0472">Membrane</keyword>
<sequence>MTNLVALPQDVVNKIAAGEIIHSPVQVIKELLENSIDANSSAISIIVKNGGLSRINITDDGHGISKDELPKLCQRFNTSKIRCFADLQKLETFGFRGEALASISYVSRLLITSRCENSSVGYRYSIRNIVTIRAEFSNGKLVEHSFKPIAANKGTQFTVEDLFYNCLQRKSMLKSPNEEYLKIVRLVQLYSIDRCGISISLKADTGRNFDILTNLNLSKEEKIGKIYGDQLVQSLIKIEQSCTSPPLKYEMYFSNPNFHLKKLEFILFVNGRLVENKALKKAFSDFYGTILLRHTHPFVYLKLGVDPHDIDVNVHPTKSEVLLLNESEIIKHLMSELANKISSSGRSKVFQVLNASQKPPSLMCAPKSSSISSSPVTKVRTSPASPSLLRSFSPKIQRTSTSGYLLASLILIGMHFPYPLSPILYPLSFILYPLSFIPFTLILAFKEQVKKICFVGCIDGHNSIFQIETTLYMLNHSALFFDYFSFFILKNLSCLPIIELESSKYVDISALDSCKFRPLLSKSDILDAREMLEDYFSLRITDDGLVTGLPILLQNFPLEYFDAKSFMVSFMSYSTINWDDEEECLFSIAKSLSHAFSAAVISRLTDTLAFDQIGREYFEVHLVPLLRDGNYFYPSKSGITTTSSLNRLADLKELYKIFERC</sequence>
<dbReference type="GO" id="GO:0016887">
    <property type="term" value="F:ATP hydrolysis activity"/>
    <property type="evidence" value="ECO:0007669"/>
    <property type="project" value="InterPro"/>
</dbReference>
<feature type="domain" description="DNA mismatch repair protein S5" evidence="7">
    <location>
        <begin position="223"/>
        <end position="342"/>
    </location>
</feature>
<dbReference type="SMART" id="SM01340">
    <property type="entry name" value="DNA_mis_repair"/>
    <property type="match status" value="1"/>
</dbReference>
<dbReference type="PANTHER" id="PTHR10073:SF12">
    <property type="entry name" value="DNA MISMATCH REPAIR PROTEIN MLH1"/>
    <property type="match status" value="1"/>
</dbReference>
<comment type="subcellular location">
    <subcellularLocation>
        <location evidence="1">Nucleus</location>
    </subcellularLocation>
</comment>
<evidence type="ECO:0000259" key="7">
    <source>
        <dbReference type="SMART" id="SM01340"/>
    </source>
</evidence>
<dbReference type="SUPFAM" id="SSF55874">
    <property type="entry name" value="ATPase domain of HSP90 chaperone/DNA topoisomerase II/histidine kinase"/>
    <property type="match status" value="1"/>
</dbReference>
<accession>A0A098VMK5</accession>
<feature type="transmembrane region" description="Helical" evidence="6">
    <location>
        <begin position="424"/>
        <end position="445"/>
    </location>
</feature>
<dbReference type="FunFam" id="3.30.230.10:FF:000014">
    <property type="entry name" value="DNA mismatch repair protein Mlh1"/>
    <property type="match status" value="1"/>
</dbReference>
<dbReference type="Pfam" id="PF16413">
    <property type="entry name" value="Mlh1_C"/>
    <property type="match status" value="1"/>
</dbReference>
<dbReference type="GO" id="GO:0140664">
    <property type="term" value="F:ATP-dependent DNA damage sensor activity"/>
    <property type="evidence" value="ECO:0007669"/>
    <property type="project" value="InterPro"/>
</dbReference>
<dbReference type="EMBL" id="JMKJ01000592">
    <property type="protein sequence ID" value="KGG50205.1"/>
    <property type="molecule type" value="Genomic_DNA"/>
</dbReference>
<dbReference type="RefSeq" id="XP_013236641.1">
    <property type="nucleotide sequence ID" value="XM_013381187.1"/>
</dbReference>
<reference evidence="8 9" key="1">
    <citation type="submission" date="2014-04" db="EMBL/GenBank/DDBJ databases">
        <title>A new species of microsporidia sheds light on the evolution of extreme parasitism.</title>
        <authorList>
            <person name="Haag K.L."/>
            <person name="James T.Y."/>
            <person name="Larsson R."/>
            <person name="Schaer T.M."/>
            <person name="Refardt D."/>
            <person name="Pombert J.-F."/>
            <person name="Ebert D."/>
        </authorList>
    </citation>
    <scope>NUCLEOTIDE SEQUENCE [LARGE SCALE GENOMIC DNA]</scope>
    <source>
        <strain evidence="8 9">UGP3</strain>
        <tissue evidence="8">Spores</tissue>
    </source>
</reference>
<dbReference type="PANTHER" id="PTHR10073">
    <property type="entry name" value="DNA MISMATCH REPAIR PROTEIN MLH, PMS, MUTL"/>
    <property type="match status" value="1"/>
</dbReference>
<keyword evidence="6" id="KW-0812">Transmembrane</keyword>
<dbReference type="InterPro" id="IPR014721">
    <property type="entry name" value="Ribsml_uS5_D2-typ_fold_subgr"/>
</dbReference>
<evidence type="ECO:0000256" key="6">
    <source>
        <dbReference type="SAM" id="Phobius"/>
    </source>
</evidence>
<dbReference type="Pfam" id="PF13589">
    <property type="entry name" value="HATPase_c_3"/>
    <property type="match status" value="1"/>
</dbReference>
<dbReference type="Pfam" id="PF01119">
    <property type="entry name" value="DNA_mis_repair"/>
    <property type="match status" value="1"/>
</dbReference>
<dbReference type="SUPFAM" id="SSF54211">
    <property type="entry name" value="Ribosomal protein S5 domain 2-like"/>
    <property type="match status" value="1"/>
</dbReference>
<dbReference type="VEuPathDB" id="MicrosporidiaDB:DI09_81p80"/>